<protein>
    <submittedName>
        <fullName evidence="4">2-C-methyl-D-erythritol 4-phosphate cytidylyltransferase, putative</fullName>
    </submittedName>
</protein>
<dbReference type="GO" id="GO:0016779">
    <property type="term" value="F:nucleotidyltransferase activity"/>
    <property type="evidence" value="ECO:0007669"/>
    <property type="project" value="UniProtKB-KW"/>
</dbReference>
<dbReference type="InterPro" id="IPR029044">
    <property type="entry name" value="Nucleotide-diphossugar_trans"/>
</dbReference>
<dbReference type="PROSITE" id="PS01295">
    <property type="entry name" value="ISPD"/>
    <property type="match status" value="1"/>
</dbReference>
<proteinExistence type="inferred from homology"/>
<comment type="similarity">
    <text evidence="1">Belongs to the IspD/TarI cytidylyltransferase family. IspD subfamily.</text>
</comment>
<dbReference type="SUPFAM" id="SSF53448">
    <property type="entry name" value="Nucleotide-diphospho-sugar transferases"/>
    <property type="match status" value="2"/>
</dbReference>
<organism evidence="4 5">
    <name type="scientific">Plasmodium gaboni</name>
    <dbReference type="NCBI Taxonomy" id="647221"/>
    <lineage>
        <taxon>Eukaryota</taxon>
        <taxon>Sar</taxon>
        <taxon>Alveolata</taxon>
        <taxon>Apicomplexa</taxon>
        <taxon>Aconoidasida</taxon>
        <taxon>Haemosporida</taxon>
        <taxon>Plasmodiidae</taxon>
        <taxon>Plasmodium</taxon>
        <taxon>Plasmodium (Laverania)</taxon>
    </lineage>
</organism>
<name>A0ABY1UGF7_9APIC</name>
<keyword evidence="3 4" id="KW-0548">Nucleotidyltransferase</keyword>
<evidence type="ECO:0000256" key="1">
    <source>
        <dbReference type="ARBA" id="ARBA00009789"/>
    </source>
</evidence>
<reference evidence="4 5" key="1">
    <citation type="submission" date="2016-09" db="EMBL/GenBank/DDBJ databases">
        <authorList>
            <consortium name="Pathogen Informatics"/>
            <person name="Sun Q."/>
            <person name="Inoue M."/>
        </authorList>
    </citation>
    <scope>NUCLEOTIDE SEQUENCE [LARGE SCALE GENOMIC DNA]</scope>
</reference>
<dbReference type="InterPro" id="IPR050088">
    <property type="entry name" value="IspD/TarI_cytidylyltransf_bact"/>
</dbReference>
<dbReference type="InterPro" id="IPR018294">
    <property type="entry name" value="ISPD_synthase_CS"/>
</dbReference>
<dbReference type="Gene3D" id="3.90.550.10">
    <property type="entry name" value="Spore Coat Polysaccharide Biosynthesis Protein SpsA, Chain A"/>
    <property type="match status" value="2"/>
</dbReference>
<dbReference type="Pfam" id="PF01128">
    <property type="entry name" value="IspD"/>
    <property type="match status" value="1"/>
</dbReference>
<dbReference type="Proteomes" id="UP000831156">
    <property type="component" value="Chromosome 1"/>
</dbReference>
<accession>A0ABY1UGF7</accession>
<dbReference type="PANTHER" id="PTHR32125">
    <property type="entry name" value="2-C-METHYL-D-ERYTHRITOL 4-PHOSPHATE CYTIDYLYLTRANSFERASE, CHLOROPLASTIC"/>
    <property type="match status" value="1"/>
</dbReference>
<dbReference type="EMBL" id="LT969424">
    <property type="protein sequence ID" value="SOV10119.1"/>
    <property type="molecule type" value="Genomic_DNA"/>
</dbReference>
<evidence type="ECO:0000313" key="4">
    <source>
        <dbReference type="EMBL" id="SOV10119.1"/>
    </source>
</evidence>
<evidence type="ECO:0000256" key="3">
    <source>
        <dbReference type="ARBA" id="ARBA00022695"/>
    </source>
</evidence>
<gene>
    <name evidence="4" type="ORF">PGABG01_0105300</name>
</gene>
<dbReference type="PANTHER" id="PTHR32125:SF4">
    <property type="entry name" value="2-C-METHYL-D-ERYTHRITOL 4-PHOSPHATE CYTIDYLYLTRANSFERASE, CHLOROPLASTIC"/>
    <property type="match status" value="1"/>
</dbReference>
<sequence>MHFVHAFIRYVIIIYFIKWNGYNFHILKRQCFKDDENIKERNVRKCKKNNCSNMYHSIVYIKNKRGVRGEEQKKKKIINNKYLFLLNNFIDINKDKTYLSTSLKRKYFKNQKNDVHNICKNKIKDYKTINLYMNKIEEESKEEKQNEEDILNKDNINNKPIYNNNNNDIFYDKFNTKQYEKIIKKKNIHSILLCGGIGKRTELIGPKQFLKLNDIPLFIYSFNLFIKCNIIKSLTLVCDKKHFASIIQSINVYNKLLLKRKIINSFLKNVNDKLNINMKEYHENEEDNIKEFNSQKINIEDSHFNDASNITDYINKNTYIIYDNEKNKCILDMKELLNDLSKGIRIRKKHEKNEKHIIRIKPKHININRYKLLKIVESGKERLDSFLNAMKSIDIELNSQTYIYELLKQYNEEKNEKNDNILYEFENININNCNKNHNSNNDNIENNNIKKKKKKKINVTNILIHDGARPFLSEFDFFNLIYYSTVDKNVILGSKATDTIKLIQHEEENKKKTTSHFIKKTIDRDTIFQAQTPQIFDSKTLHNNILEYIIPNKNNEKNIKQKININIINDNNNNNNHSNSEEQNSKQFTDTSSLYEYFNKSKKKKKIFVLQSNFPNFKVTTPEDVLHSFFLMKYIYNYKFIDIEQSIFKDEYINSHSTYILKKQFNNFFFYDALNEKQKILYHKFYYISK</sequence>
<evidence type="ECO:0000313" key="5">
    <source>
        <dbReference type="Proteomes" id="UP000831156"/>
    </source>
</evidence>
<keyword evidence="2" id="KW-0808">Transferase</keyword>
<evidence type="ECO:0000256" key="2">
    <source>
        <dbReference type="ARBA" id="ARBA00022679"/>
    </source>
</evidence>
<keyword evidence="5" id="KW-1185">Reference proteome</keyword>
<dbReference type="InterPro" id="IPR034683">
    <property type="entry name" value="IspD/TarI"/>
</dbReference>